<dbReference type="PANTHER" id="PTHR37418:SF1">
    <property type="entry name" value="3-KETO-5-AMINOHEXANOATE CLEAVAGE PROTEIN"/>
    <property type="match status" value="1"/>
</dbReference>
<reference evidence="2 3" key="1">
    <citation type="submission" date="2021-10" db="EMBL/GenBank/DDBJ databases">
        <title>Streptomyces sp. strain SMC 277, a novel streptomycete isolated from soil.</title>
        <authorList>
            <person name="Chanama M."/>
        </authorList>
    </citation>
    <scope>NUCLEOTIDE SEQUENCE [LARGE SCALE GENOMIC DNA]</scope>
    <source>
        <strain evidence="2 3">SMC 277</strain>
    </source>
</reference>
<dbReference type="Gene3D" id="3.20.20.70">
    <property type="entry name" value="Aldolase class I"/>
    <property type="match status" value="2"/>
</dbReference>
<proteinExistence type="predicted"/>
<evidence type="ECO:0000313" key="2">
    <source>
        <dbReference type="EMBL" id="MCB5182785.1"/>
    </source>
</evidence>
<dbReference type="InterPro" id="IPR013785">
    <property type="entry name" value="Aldolase_TIM"/>
</dbReference>
<evidence type="ECO:0000313" key="3">
    <source>
        <dbReference type="Proteomes" id="UP001199054"/>
    </source>
</evidence>
<keyword evidence="3" id="KW-1185">Reference proteome</keyword>
<dbReference type="Pfam" id="PF05853">
    <property type="entry name" value="BKACE"/>
    <property type="match status" value="1"/>
</dbReference>
<sequence length="253" mass="26046">MIQVSLNGSRTAADGAAVPMSPEALVEAALEAVAAGADEVLVHPRTPCGRESLSPRVVGPLLRALRAAGVDVPLAVCASIAPEPDPAARIARVRAWEVLPDRAAVHFDEPGATELAEALLSRGVAVDAVFAAGAGADAGARWVRARGLDRRRTRLVVEVPSAAQELLRTIGPGPGQEVLLFGRGDAGWAAVALARSSGFGVRLGVGDATRMPDGRPAPSAALVTRATHHLAPHRPPAPARPPGRWRPAASRQG</sequence>
<dbReference type="EMBL" id="JAJAUY010000148">
    <property type="protein sequence ID" value="MCB5182785.1"/>
    <property type="molecule type" value="Genomic_DNA"/>
</dbReference>
<gene>
    <name evidence="2" type="ORF">LG632_25905</name>
</gene>
<dbReference type="Proteomes" id="UP001199054">
    <property type="component" value="Unassembled WGS sequence"/>
</dbReference>
<accession>A0ABS8BDU9</accession>
<comment type="caution">
    <text evidence="2">The sequence shown here is derived from an EMBL/GenBank/DDBJ whole genome shotgun (WGS) entry which is preliminary data.</text>
</comment>
<name>A0ABS8BDU9_9ACTN</name>
<dbReference type="RefSeq" id="WP_226729967.1">
    <property type="nucleotide sequence ID" value="NZ_JAJAUY010000148.1"/>
</dbReference>
<evidence type="ECO:0000256" key="1">
    <source>
        <dbReference type="SAM" id="MobiDB-lite"/>
    </source>
</evidence>
<organism evidence="2 3">
    <name type="scientific">Streptomyces antimicrobicus</name>
    <dbReference type="NCBI Taxonomy" id="2883108"/>
    <lineage>
        <taxon>Bacteria</taxon>
        <taxon>Bacillati</taxon>
        <taxon>Actinomycetota</taxon>
        <taxon>Actinomycetes</taxon>
        <taxon>Kitasatosporales</taxon>
        <taxon>Streptomycetaceae</taxon>
        <taxon>Streptomyces</taxon>
    </lineage>
</organism>
<feature type="region of interest" description="Disordered" evidence="1">
    <location>
        <begin position="227"/>
        <end position="253"/>
    </location>
</feature>
<dbReference type="InterPro" id="IPR008567">
    <property type="entry name" value="BKACE"/>
</dbReference>
<protein>
    <submittedName>
        <fullName evidence="2">3-keto-5-aminohexanoate cleavage protein</fullName>
    </submittedName>
</protein>
<dbReference type="PANTHER" id="PTHR37418">
    <property type="entry name" value="3-KETO-5-AMINOHEXANOATE CLEAVAGE ENZYME-RELATED"/>
    <property type="match status" value="1"/>
</dbReference>